<feature type="signal peptide" evidence="1">
    <location>
        <begin position="1"/>
        <end position="19"/>
    </location>
</feature>
<reference evidence="2 3" key="2">
    <citation type="submission" date="2015-02" db="EMBL/GenBank/DDBJ databases">
        <title>The complete genome of Sphingomonas hengshuiensis sp. WHSC-8 isolated from soil of Hengshui Lake.</title>
        <authorList>
            <person name="Wei S."/>
            <person name="Guo J."/>
            <person name="Su C."/>
            <person name="Wu R."/>
            <person name="Zhang Z."/>
            <person name="Liang K."/>
            <person name="Li H."/>
            <person name="Wang T."/>
            <person name="Liu H."/>
            <person name="Zhang C."/>
            <person name="Li Z."/>
            <person name="Wang Q."/>
            <person name="Meng J."/>
        </authorList>
    </citation>
    <scope>NUCLEOTIDE SEQUENCE [LARGE SCALE GENOMIC DNA]</scope>
    <source>
        <strain evidence="2 3">WHSC-8</strain>
    </source>
</reference>
<accession>A0A7U4JBV5</accession>
<organism evidence="2 3">
    <name type="scientific">Sphingomonas hengshuiensis</name>
    <dbReference type="NCBI Taxonomy" id="1609977"/>
    <lineage>
        <taxon>Bacteria</taxon>
        <taxon>Pseudomonadati</taxon>
        <taxon>Pseudomonadota</taxon>
        <taxon>Alphaproteobacteria</taxon>
        <taxon>Sphingomonadales</taxon>
        <taxon>Sphingomonadaceae</taxon>
        <taxon>Sphingomonas</taxon>
    </lineage>
</organism>
<keyword evidence="3" id="KW-1185">Reference proteome</keyword>
<name>A0A7U4JBV5_9SPHN</name>
<feature type="chain" id="PRO_5030985244" description="DUF1570 domain-containing protein" evidence="1">
    <location>
        <begin position="20"/>
        <end position="506"/>
    </location>
</feature>
<dbReference type="Gene3D" id="1.25.40.10">
    <property type="entry name" value="Tetratricopeptide repeat domain"/>
    <property type="match status" value="1"/>
</dbReference>
<dbReference type="RefSeq" id="WP_044335248.1">
    <property type="nucleotide sequence ID" value="NZ_CP010836.1"/>
</dbReference>
<dbReference type="OrthoDB" id="5523615at2"/>
<dbReference type="KEGG" id="sphi:TS85_22465"/>
<evidence type="ECO:0000313" key="2">
    <source>
        <dbReference type="EMBL" id="AJP73973.1"/>
    </source>
</evidence>
<reference evidence="2 3" key="1">
    <citation type="journal article" date="2015" name="Int. J. Syst. Evol. Microbiol.">
        <title>Sphingomonas hengshuiensis sp. nov., isolated from lake wetland.</title>
        <authorList>
            <person name="Wei S."/>
            <person name="Wang T."/>
            <person name="Liu H."/>
            <person name="Zhang C."/>
            <person name="Guo J."/>
            <person name="Wang Q."/>
            <person name="Liang K."/>
            <person name="Zhang Z."/>
        </authorList>
    </citation>
    <scope>NUCLEOTIDE SEQUENCE [LARGE SCALE GENOMIC DNA]</scope>
    <source>
        <strain evidence="2 3">WHSC-8</strain>
    </source>
</reference>
<gene>
    <name evidence="2" type="ORF">TS85_22465</name>
</gene>
<keyword evidence="1" id="KW-0732">Signal</keyword>
<dbReference type="EMBL" id="CP010836">
    <property type="protein sequence ID" value="AJP73973.1"/>
    <property type="molecule type" value="Genomic_DNA"/>
</dbReference>
<dbReference type="SUPFAM" id="SSF48452">
    <property type="entry name" value="TPR-like"/>
    <property type="match status" value="1"/>
</dbReference>
<sequence>MIRRLCALALLALPTPAAAEWHEASSAHFRVYSEQPVDRLTRFATELERFDKAIRLLRGDPDKPVGKANRVTVFVVDDTEAVQALLGRGGVAGFYRARAGGSLAFVPRHAGAANADDLDAQAILLHEYAHHLMFSMAPNAVYPAWYIEGFAEAMAATSFGKDGSVLIGNMPQYRAHSIMGANPLPVRSLLLDDPSEFDAMQNQALYGQGWLLTHYITFGKARQDQFGAYLLALNRGKSPAEAAAAFGDLGKLGSELERYKVSRLQGLRINPQAIGNPAVAVRALTPGEAATMDVRIQSKNGVSARTAPDVYAAARKAAAPFPKDPGAQIALAEAAFDADDFAAAEAAADRAIAADPKSIDGHVYKAKAQMATAQRAKDERPETWNAIRRSILVANNLDPQDPEPLILYFASFAAAHQPPGKDARDGLYSAFLLAPQDSGLRYATATMLLRTGDAARARTLLAPLAWQPHAAGRAKQARALLARIDAGDVEGAVRLLDSPPKAPAKS</sequence>
<dbReference type="Proteomes" id="UP000032300">
    <property type="component" value="Chromosome"/>
</dbReference>
<protein>
    <recommendedName>
        <fullName evidence="4">DUF1570 domain-containing protein</fullName>
    </recommendedName>
</protein>
<evidence type="ECO:0000313" key="3">
    <source>
        <dbReference type="Proteomes" id="UP000032300"/>
    </source>
</evidence>
<proteinExistence type="predicted"/>
<dbReference type="InterPro" id="IPR011990">
    <property type="entry name" value="TPR-like_helical_dom_sf"/>
</dbReference>
<evidence type="ECO:0000256" key="1">
    <source>
        <dbReference type="SAM" id="SignalP"/>
    </source>
</evidence>
<dbReference type="AlphaFoldDB" id="A0A7U4JBV5"/>
<evidence type="ECO:0008006" key="4">
    <source>
        <dbReference type="Google" id="ProtNLM"/>
    </source>
</evidence>